<dbReference type="EMBL" id="JBBAYM010000023">
    <property type="protein sequence ID" value="MEI5613479.1"/>
    <property type="molecule type" value="Genomic_DNA"/>
</dbReference>
<feature type="transmembrane region" description="Helical" evidence="1">
    <location>
        <begin position="20"/>
        <end position="36"/>
    </location>
</feature>
<comment type="caution">
    <text evidence="2">The sequence shown here is derived from an EMBL/GenBank/DDBJ whole genome shotgun (WGS) entry which is preliminary data.</text>
</comment>
<evidence type="ECO:0000313" key="2">
    <source>
        <dbReference type="EMBL" id="MEI5613479.1"/>
    </source>
</evidence>
<name>A0ABU8GMB6_9ACTN</name>
<reference evidence="2 3" key="1">
    <citation type="submission" date="2024-03" db="EMBL/GenBank/DDBJ databases">
        <title>First Report of Pectobacterium brasiliscabiei causing potato scab in china.</title>
        <authorList>
            <person name="Handique U."/>
        </authorList>
    </citation>
    <scope>NUCLEOTIDE SEQUENCE [LARGE SCALE GENOMIC DNA]</scope>
    <source>
        <strain evidence="2 3">ZRIMU1503</strain>
    </source>
</reference>
<keyword evidence="1" id="KW-0472">Membrane</keyword>
<keyword evidence="1" id="KW-0812">Transmembrane</keyword>
<evidence type="ECO:0000313" key="3">
    <source>
        <dbReference type="Proteomes" id="UP001365781"/>
    </source>
</evidence>
<evidence type="ECO:0000256" key="1">
    <source>
        <dbReference type="SAM" id="Phobius"/>
    </source>
</evidence>
<keyword evidence="1" id="KW-1133">Transmembrane helix</keyword>
<protein>
    <recommendedName>
        <fullName evidence="4">Secreted protein</fullName>
    </recommendedName>
</protein>
<accession>A0ABU8GMB6</accession>
<dbReference type="RefSeq" id="WP_336558663.1">
    <property type="nucleotide sequence ID" value="NZ_JBBAYL010000024.1"/>
</dbReference>
<sequence length="96" mass="9880">MSTAELWTTVWIITTALETFPVWGPVLAVVTAVLLVHSTRRTGGTAADDGQGDGVPAVPLVVSAVEDAGETTSVIRLVTCGDAVPRMSSERETGGA</sequence>
<keyword evidence="3" id="KW-1185">Reference proteome</keyword>
<organism evidence="2 3">
    <name type="scientific">Streptomyces brasiliscabiei</name>
    <dbReference type="NCBI Taxonomy" id="2736302"/>
    <lineage>
        <taxon>Bacteria</taxon>
        <taxon>Bacillati</taxon>
        <taxon>Actinomycetota</taxon>
        <taxon>Actinomycetes</taxon>
        <taxon>Kitasatosporales</taxon>
        <taxon>Streptomycetaceae</taxon>
        <taxon>Streptomyces</taxon>
    </lineage>
</organism>
<gene>
    <name evidence="2" type="ORF">WB403_30465</name>
</gene>
<evidence type="ECO:0008006" key="4">
    <source>
        <dbReference type="Google" id="ProtNLM"/>
    </source>
</evidence>
<dbReference type="Proteomes" id="UP001365781">
    <property type="component" value="Unassembled WGS sequence"/>
</dbReference>
<proteinExistence type="predicted"/>